<sequence>MNQTKDIINFFAHVIKDNRLHPSHISIYVALFQCWSMNRFQSPFRISRAEVMQLGKVKSLGTYHKCIRELHLTGFIMYFPSYDPYKGSLIEIVDFDQPESLINKTFWEQELTIQKVSVFSAPKFYEVELYFNERDLPSAQAHEFYSFYDSQNWKLSDGKLMNSWQAAARNWISKEKKGRLKSIKERK</sequence>
<dbReference type="EMBL" id="UFYD01000001">
    <property type="protein sequence ID" value="STD11853.1"/>
    <property type="molecule type" value="Genomic_DNA"/>
</dbReference>
<dbReference type="Proteomes" id="UP000254876">
    <property type="component" value="Unassembled WGS sequence"/>
</dbReference>
<accession>A0A7Z7Q059</accession>
<organism evidence="1 2">
    <name type="scientific">Elizabethkingia anophelis</name>
    <dbReference type="NCBI Taxonomy" id="1117645"/>
    <lineage>
        <taxon>Bacteria</taxon>
        <taxon>Pseudomonadati</taxon>
        <taxon>Bacteroidota</taxon>
        <taxon>Flavobacteriia</taxon>
        <taxon>Flavobacteriales</taxon>
        <taxon>Weeksellaceae</taxon>
        <taxon>Elizabethkingia</taxon>
    </lineage>
</organism>
<proteinExistence type="predicted"/>
<evidence type="ECO:0000313" key="2">
    <source>
        <dbReference type="Proteomes" id="UP000254876"/>
    </source>
</evidence>
<evidence type="ECO:0000313" key="1">
    <source>
        <dbReference type="EMBL" id="STD11853.1"/>
    </source>
</evidence>
<gene>
    <name evidence="1" type="ORF">NCTC10588_03493</name>
</gene>
<comment type="caution">
    <text evidence="1">The sequence shown here is derived from an EMBL/GenBank/DDBJ whole genome shotgun (WGS) entry which is preliminary data.</text>
</comment>
<dbReference type="AlphaFoldDB" id="A0A7Z7Q059"/>
<name>A0A7Z7Q059_9FLAO</name>
<reference evidence="1 2" key="1">
    <citation type="submission" date="2018-06" db="EMBL/GenBank/DDBJ databases">
        <authorList>
            <consortium name="Pathogen Informatics"/>
            <person name="Doyle S."/>
        </authorList>
    </citation>
    <scope>NUCLEOTIDE SEQUENCE [LARGE SCALE GENOMIC DNA]</scope>
    <source>
        <strain evidence="1 2">NCTC10588</strain>
    </source>
</reference>
<protein>
    <submittedName>
        <fullName evidence="1">Uncharacterized protein</fullName>
    </submittedName>
</protein>
<dbReference type="RefSeq" id="WP_069214547.1">
    <property type="nucleotide sequence ID" value="NZ_UFYD01000001.1"/>
</dbReference>